<feature type="binding site" evidence="7">
    <location>
        <position position="174"/>
    </location>
    <ligand>
        <name>ATP</name>
        <dbReference type="ChEBI" id="CHEBI:30616"/>
    </ligand>
</feature>
<dbReference type="EC" id="2.7.11.1" evidence="1"/>
<evidence type="ECO:0000256" key="9">
    <source>
        <dbReference type="SAM" id="Phobius"/>
    </source>
</evidence>
<dbReference type="SMART" id="SM00220">
    <property type="entry name" value="S_TKc"/>
    <property type="match status" value="1"/>
</dbReference>
<dbReference type="AlphaFoldDB" id="A0A517U4A6"/>
<evidence type="ECO:0000256" key="2">
    <source>
        <dbReference type="ARBA" id="ARBA00022527"/>
    </source>
</evidence>
<feature type="transmembrane region" description="Helical" evidence="9">
    <location>
        <begin position="479"/>
        <end position="500"/>
    </location>
</feature>
<keyword evidence="6 7" id="KW-0067">ATP-binding</keyword>
<evidence type="ECO:0000313" key="11">
    <source>
        <dbReference type="EMBL" id="QDT75453.1"/>
    </source>
</evidence>
<feature type="region of interest" description="Disordered" evidence="8">
    <location>
        <begin position="109"/>
        <end position="136"/>
    </location>
</feature>
<keyword evidence="9" id="KW-1133">Transmembrane helix</keyword>
<dbReference type="InterPro" id="IPR017441">
    <property type="entry name" value="Protein_kinase_ATP_BS"/>
</dbReference>
<dbReference type="KEGG" id="llh:I41_46640"/>
<evidence type="ECO:0000256" key="3">
    <source>
        <dbReference type="ARBA" id="ARBA00022679"/>
    </source>
</evidence>
<keyword evidence="4 7" id="KW-0547">Nucleotide-binding</keyword>
<name>A0A517U4A6_9BACT</name>
<feature type="transmembrane region" description="Helical" evidence="9">
    <location>
        <begin position="451"/>
        <end position="473"/>
    </location>
</feature>
<keyword evidence="9" id="KW-0472">Membrane</keyword>
<organism evidence="11 12">
    <name type="scientific">Lacipirellula limnantheis</name>
    <dbReference type="NCBI Taxonomy" id="2528024"/>
    <lineage>
        <taxon>Bacteria</taxon>
        <taxon>Pseudomonadati</taxon>
        <taxon>Planctomycetota</taxon>
        <taxon>Planctomycetia</taxon>
        <taxon>Pirellulales</taxon>
        <taxon>Lacipirellulaceae</taxon>
        <taxon>Lacipirellula</taxon>
    </lineage>
</organism>
<feature type="region of interest" description="Disordered" evidence="8">
    <location>
        <begin position="1"/>
        <end position="26"/>
    </location>
</feature>
<gene>
    <name evidence="11" type="primary">pknB_14</name>
    <name evidence="11" type="ORF">I41_46640</name>
</gene>
<evidence type="ECO:0000256" key="4">
    <source>
        <dbReference type="ARBA" id="ARBA00022741"/>
    </source>
</evidence>
<dbReference type="InterPro" id="IPR008271">
    <property type="entry name" value="Ser/Thr_kinase_AS"/>
</dbReference>
<dbReference type="Gene3D" id="3.30.200.20">
    <property type="entry name" value="Phosphorylase Kinase, domain 1"/>
    <property type="match status" value="1"/>
</dbReference>
<dbReference type="Pfam" id="PF00069">
    <property type="entry name" value="Pkinase"/>
    <property type="match status" value="1"/>
</dbReference>
<evidence type="ECO:0000256" key="5">
    <source>
        <dbReference type="ARBA" id="ARBA00022777"/>
    </source>
</evidence>
<dbReference type="FunFam" id="1.10.510.10:FF:000021">
    <property type="entry name" value="Serine/threonine protein kinase"/>
    <property type="match status" value="1"/>
</dbReference>
<evidence type="ECO:0000256" key="1">
    <source>
        <dbReference type="ARBA" id="ARBA00012513"/>
    </source>
</evidence>
<dbReference type="PROSITE" id="PS50011">
    <property type="entry name" value="PROTEIN_KINASE_DOM"/>
    <property type="match status" value="1"/>
</dbReference>
<dbReference type="InterPro" id="IPR000719">
    <property type="entry name" value="Prot_kinase_dom"/>
</dbReference>
<dbReference type="Gene3D" id="1.10.510.10">
    <property type="entry name" value="Transferase(Phosphotransferase) domain 1"/>
    <property type="match status" value="1"/>
</dbReference>
<evidence type="ECO:0000313" key="12">
    <source>
        <dbReference type="Proteomes" id="UP000317909"/>
    </source>
</evidence>
<evidence type="ECO:0000256" key="8">
    <source>
        <dbReference type="SAM" id="MobiDB-lite"/>
    </source>
</evidence>
<evidence type="ECO:0000256" key="6">
    <source>
        <dbReference type="ARBA" id="ARBA00022840"/>
    </source>
</evidence>
<evidence type="ECO:0000256" key="7">
    <source>
        <dbReference type="PROSITE-ProRule" id="PRU10141"/>
    </source>
</evidence>
<feature type="transmembrane region" description="Helical" evidence="9">
    <location>
        <begin position="536"/>
        <end position="555"/>
    </location>
</feature>
<protein>
    <recommendedName>
        <fullName evidence="1">non-specific serine/threonine protein kinase</fullName>
        <ecNumber evidence="1">2.7.11.1</ecNumber>
    </recommendedName>
</protein>
<dbReference type="CDD" id="cd14014">
    <property type="entry name" value="STKc_PknB_like"/>
    <property type="match status" value="1"/>
</dbReference>
<dbReference type="SUPFAM" id="SSF56112">
    <property type="entry name" value="Protein kinase-like (PK-like)"/>
    <property type="match status" value="1"/>
</dbReference>
<dbReference type="InterPro" id="IPR011009">
    <property type="entry name" value="Kinase-like_dom_sf"/>
</dbReference>
<dbReference type="PROSITE" id="PS00108">
    <property type="entry name" value="PROTEIN_KINASE_ST"/>
    <property type="match status" value="1"/>
</dbReference>
<dbReference type="EMBL" id="CP036339">
    <property type="protein sequence ID" value="QDT75453.1"/>
    <property type="molecule type" value="Genomic_DNA"/>
</dbReference>
<evidence type="ECO:0000259" key="10">
    <source>
        <dbReference type="PROSITE" id="PS50011"/>
    </source>
</evidence>
<keyword evidence="5 11" id="KW-0418">Kinase</keyword>
<dbReference type="PANTHER" id="PTHR43289:SF6">
    <property type="entry name" value="SERINE_THREONINE-PROTEIN KINASE NEKL-3"/>
    <property type="match status" value="1"/>
</dbReference>
<feature type="domain" description="Protein kinase" evidence="10">
    <location>
        <begin position="145"/>
        <end position="417"/>
    </location>
</feature>
<feature type="compositionally biased region" description="Basic and acidic residues" evidence="8">
    <location>
        <begin position="125"/>
        <end position="136"/>
    </location>
</feature>
<accession>A0A517U4A6</accession>
<dbReference type="Proteomes" id="UP000317909">
    <property type="component" value="Chromosome"/>
</dbReference>
<keyword evidence="9" id="KW-0812">Transmembrane</keyword>
<proteinExistence type="predicted"/>
<dbReference type="GO" id="GO:0004674">
    <property type="term" value="F:protein serine/threonine kinase activity"/>
    <property type="evidence" value="ECO:0007669"/>
    <property type="project" value="UniProtKB-KW"/>
</dbReference>
<reference evidence="11 12" key="1">
    <citation type="submission" date="2019-02" db="EMBL/GenBank/DDBJ databases">
        <title>Deep-cultivation of Planctomycetes and their phenomic and genomic characterization uncovers novel biology.</title>
        <authorList>
            <person name="Wiegand S."/>
            <person name="Jogler M."/>
            <person name="Boedeker C."/>
            <person name="Pinto D."/>
            <person name="Vollmers J."/>
            <person name="Rivas-Marin E."/>
            <person name="Kohn T."/>
            <person name="Peeters S.H."/>
            <person name="Heuer A."/>
            <person name="Rast P."/>
            <person name="Oberbeckmann S."/>
            <person name="Bunk B."/>
            <person name="Jeske O."/>
            <person name="Meyerdierks A."/>
            <person name="Storesund J.E."/>
            <person name="Kallscheuer N."/>
            <person name="Luecker S."/>
            <person name="Lage O.M."/>
            <person name="Pohl T."/>
            <person name="Merkel B.J."/>
            <person name="Hornburger P."/>
            <person name="Mueller R.-W."/>
            <person name="Bruemmer F."/>
            <person name="Labrenz M."/>
            <person name="Spormann A.M."/>
            <person name="Op den Camp H."/>
            <person name="Overmann J."/>
            <person name="Amann R."/>
            <person name="Jetten M.S.M."/>
            <person name="Mascher T."/>
            <person name="Medema M.H."/>
            <person name="Devos D.P."/>
            <person name="Kaster A.-K."/>
            <person name="Ovreas L."/>
            <person name="Rohde M."/>
            <person name="Galperin M.Y."/>
            <person name="Jogler C."/>
        </authorList>
    </citation>
    <scope>NUCLEOTIDE SEQUENCE [LARGE SCALE GENOMIC DNA]</scope>
    <source>
        <strain evidence="11 12">I41</strain>
    </source>
</reference>
<dbReference type="PROSITE" id="PS00107">
    <property type="entry name" value="PROTEIN_KINASE_ATP"/>
    <property type="match status" value="1"/>
</dbReference>
<feature type="transmembrane region" description="Helical" evidence="9">
    <location>
        <begin position="564"/>
        <end position="583"/>
    </location>
</feature>
<keyword evidence="3 11" id="KW-0808">Transferase</keyword>
<keyword evidence="2" id="KW-0723">Serine/threonine-protein kinase</keyword>
<sequence length="617" mass="67628">MRGTPWLRQGVANHAGTRRPTNVYPPAKPRAANSIKTLMNHTAASDPPHSDREEQVASLLEELLAAKRRGQTIDVELIAAQHPDLADELRELWGVAALAEEFQSESEITLPWQDGRARRPAPPHPRSDERISRHGQLPDRHFGDYELLEELGRGGMGVVYRARQRSLDRIVALKIVLRGATASLADLARFRGEAETAARLNHPSIVPVYEVGQQGDLPFFTMRYVEGHTLARRIADGPLPAREAARLLAPIARAIAAAHQQGVLHRDLKPSNVLIDDNGEPYVSDFGLAKRLTPDSDDAAALADAAQLTQTGAIIGTPGYMSPEQAAGSRGSIGTASDVYSLGAILYATLTGRPPFQGATPVDTVLLVLEQEPAPPQLLNPRVDRDLEMIAMKCLQKPVELRYASADDLADDLDAYLANEPISARSGRFSGIVTRAFRETHHVSILENWGLLWMLHAAVLLVLCLVTNGFQLAGVTSRWPYIGLWTIGLGSWAAIFWNLRHRSGPITFVERQIAHIWAGSMIIDTSMYIIEWQLGLAVLTLSPVLGPVSGAVFLMKAAMLSGRFYIHAAVLSITGMAMAWLQVQTFMPNLGLTLFGIVSAACFALPGWKYWRQVKKR</sequence>
<dbReference type="GO" id="GO:0005524">
    <property type="term" value="F:ATP binding"/>
    <property type="evidence" value="ECO:0007669"/>
    <property type="project" value="UniProtKB-UniRule"/>
</dbReference>
<keyword evidence="12" id="KW-1185">Reference proteome</keyword>
<dbReference type="PANTHER" id="PTHR43289">
    <property type="entry name" value="MITOGEN-ACTIVATED PROTEIN KINASE KINASE KINASE 20-RELATED"/>
    <property type="match status" value="1"/>
</dbReference>
<feature type="transmembrane region" description="Helical" evidence="9">
    <location>
        <begin position="589"/>
        <end position="608"/>
    </location>
</feature>